<dbReference type="Proteomes" id="UP000092600">
    <property type="component" value="Unassembled WGS sequence"/>
</dbReference>
<proteinExistence type="predicted"/>
<dbReference type="AlphaFoldDB" id="A0A199W0Z8"/>
<dbReference type="GO" id="GO:0005634">
    <property type="term" value="C:nucleus"/>
    <property type="evidence" value="ECO:0007669"/>
    <property type="project" value="UniProtKB-SubCell"/>
</dbReference>
<dbReference type="PANTHER" id="PTHR31677">
    <property type="entry name" value="AP2 DOMAIN CLASS TRANSCRIPTION FACTOR"/>
    <property type="match status" value="1"/>
</dbReference>
<evidence type="ECO:0000256" key="3">
    <source>
        <dbReference type="ARBA" id="ARBA00023125"/>
    </source>
</evidence>
<name>A0A199W0Z8_ANACO</name>
<dbReference type="PANTHER" id="PTHR31677:SF49">
    <property type="entry name" value="ETHYLENE-RESPONSIVE TRANSCRIPTION FACTOR ERF086"/>
    <property type="match status" value="1"/>
</dbReference>
<dbReference type="InterPro" id="IPR001471">
    <property type="entry name" value="AP2/ERF_dom"/>
</dbReference>
<dbReference type="SUPFAM" id="SSF54171">
    <property type="entry name" value="DNA-binding domain"/>
    <property type="match status" value="1"/>
</dbReference>
<dbReference type="EMBL" id="LSRQ01000420">
    <property type="protein sequence ID" value="OAY82959.1"/>
    <property type="molecule type" value="Genomic_DNA"/>
</dbReference>
<keyword evidence="5" id="KW-0539">Nucleus</keyword>
<feature type="region of interest" description="Disordered" evidence="6">
    <location>
        <begin position="1"/>
        <end position="68"/>
    </location>
</feature>
<dbReference type="CDD" id="cd00018">
    <property type="entry name" value="AP2"/>
    <property type="match status" value="1"/>
</dbReference>
<evidence type="ECO:0000313" key="8">
    <source>
        <dbReference type="EMBL" id="OAY82959.1"/>
    </source>
</evidence>
<dbReference type="PROSITE" id="PS51032">
    <property type="entry name" value="AP2_ERF"/>
    <property type="match status" value="1"/>
</dbReference>
<dbReference type="GO" id="GO:0003677">
    <property type="term" value="F:DNA binding"/>
    <property type="evidence" value="ECO:0007669"/>
    <property type="project" value="UniProtKB-KW"/>
</dbReference>
<keyword evidence="2" id="KW-0805">Transcription regulation</keyword>
<dbReference type="GO" id="GO:0003700">
    <property type="term" value="F:DNA-binding transcription factor activity"/>
    <property type="evidence" value="ECO:0007669"/>
    <property type="project" value="InterPro"/>
</dbReference>
<protein>
    <submittedName>
        <fullName evidence="8">Ethylene-responsive transcription factor ERF086</fullName>
    </submittedName>
</protein>
<evidence type="ECO:0000313" key="9">
    <source>
        <dbReference type="Proteomes" id="UP000092600"/>
    </source>
</evidence>
<dbReference type="PRINTS" id="PR00367">
    <property type="entry name" value="ETHRSPELEMNT"/>
</dbReference>
<sequence>MSTSKTSNNTSMKTQVLQPTQHSSPSPPPPLSSSPSSSSTSPTLSTSPSERRGRRKQQEPGRFLGVRRRPWGRYAAEIRDPTTKERHWLGTFDTAQEAALAYDRAALSMKGTQARTNFMYTSIDHHHLHHHNPFPSLHIPFLSPHLLHNKTFTIAPPPPPPPPQPCHHHNHQLIFSPQPMQPTSESTPPHNSPSPVPDDQLSCSLETEVDYFMFSDDSRSHGYLSSILPESIFKSSDDDHHQKHLPTSSAEEKTCSSYDHLEFNTQNTLSDHNSGFWGDHEPLWELSSIPHGLSKTSIGDHFSMGEINGSLSFPPQGLDQAYSPSDCVISDAFDFGYSLFEHSLP</sequence>
<evidence type="ECO:0000259" key="7">
    <source>
        <dbReference type="PROSITE" id="PS51032"/>
    </source>
</evidence>
<feature type="compositionally biased region" description="Low complexity" evidence="6">
    <location>
        <begin position="1"/>
        <end position="14"/>
    </location>
</feature>
<dbReference type="InterPro" id="IPR036955">
    <property type="entry name" value="AP2/ERF_dom_sf"/>
</dbReference>
<dbReference type="Gene3D" id="3.30.730.10">
    <property type="entry name" value="AP2/ERF domain"/>
    <property type="match status" value="1"/>
</dbReference>
<organism evidence="8 9">
    <name type="scientific">Ananas comosus</name>
    <name type="common">Pineapple</name>
    <name type="synonym">Ananas ananas</name>
    <dbReference type="NCBI Taxonomy" id="4615"/>
    <lineage>
        <taxon>Eukaryota</taxon>
        <taxon>Viridiplantae</taxon>
        <taxon>Streptophyta</taxon>
        <taxon>Embryophyta</taxon>
        <taxon>Tracheophyta</taxon>
        <taxon>Spermatophyta</taxon>
        <taxon>Magnoliopsida</taxon>
        <taxon>Liliopsida</taxon>
        <taxon>Poales</taxon>
        <taxon>Bromeliaceae</taxon>
        <taxon>Bromelioideae</taxon>
        <taxon>Ananas</taxon>
    </lineage>
</organism>
<comment type="subcellular location">
    <subcellularLocation>
        <location evidence="1">Nucleus</location>
    </subcellularLocation>
</comment>
<comment type="caution">
    <text evidence="8">The sequence shown here is derived from an EMBL/GenBank/DDBJ whole genome shotgun (WGS) entry which is preliminary data.</text>
</comment>
<dbReference type="FunFam" id="3.30.730.10:FF:000001">
    <property type="entry name" value="Ethylene-responsive transcription factor 2"/>
    <property type="match status" value="1"/>
</dbReference>
<feature type="compositionally biased region" description="Low complexity" evidence="6">
    <location>
        <begin position="33"/>
        <end position="48"/>
    </location>
</feature>
<feature type="domain" description="AP2/ERF" evidence="7">
    <location>
        <begin position="62"/>
        <end position="119"/>
    </location>
</feature>
<dbReference type="STRING" id="4615.A0A199W0Z8"/>
<feature type="region of interest" description="Disordered" evidence="6">
    <location>
        <begin position="157"/>
        <end position="200"/>
    </location>
</feature>
<evidence type="ECO:0000256" key="5">
    <source>
        <dbReference type="ARBA" id="ARBA00023242"/>
    </source>
</evidence>
<evidence type="ECO:0000256" key="1">
    <source>
        <dbReference type="ARBA" id="ARBA00004123"/>
    </source>
</evidence>
<dbReference type="SMART" id="SM00380">
    <property type="entry name" value="AP2"/>
    <property type="match status" value="1"/>
</dbReference>
<keyword evidence="3" id="KW-0238">DNA-binding</keyword>
<dbReference type="Pfam" id="PF00847">
    <property type="entry name" value="AP2"/>
    <property type="match status" value="1"/>
</dbReference>
<gene>
    <name evidence="8" type="ORF">ACMD2_27048</name>
</gene>
<evidence type="ECO:0000256" key="6">
    <source>
        <dbReference type="SAM" id="MobiDB-lite"/>
    </source>
</evidence>
<evidence type="ECO:0000256" key="4">
    <source>
        <dbReference type="ARBA" id="ARBA00023163"/>
    </source>
</evidence>
<reference evidence="8 9" key="1">
    <citation type="journal article" date="2016" name="DNA Res.">
        <title>The draft genome of MD-2 pineapple using hybrid error correction of long reads.</title>
        <authorList>
            <person name="Redwan R.M."/>
            <person name="Saidin A."/>
            <person name="Kumar S.V."/>
        </authorList>
    </citation>
    <scope>NUCLEOTIDE SEQUENCE [LARGE SCALE GENOMIC DNA]</scope>
    <source>
        <strain evidence="9">cv. MD2</strain>
        <tissue evidence="8">Leaf</tissue>
    </source>
</reference>
<keyword evidence="4" id="KW-0804">Transcription</keyword>
<dbReference type="InterPro" id="IPR016177">
    <property type="entry name" value="DNA-bd_dom_sf"/>
</dbReference>
<evidence type="ECO:0000256" key="2">
    <source>
        <dbReference type="ARBA" id="ARBA00023015"/>
    </source>
</evidence>
<accession>A0A199W0Z8</accession>